<organism evidence="5 6">
    <name type="scientific">Geodermatophilus poikilotrophus</name>
    <dbReference type="NCBI Taxonomy" id="1333667"/>
    <lineage>
        <taxon>Bacteria</taxon>
        <taxon>Bacillati</taxon>
        <taxon>Actinomycetota</taxon>
        <taxon>Actinomycetes</taxon>
        <taxon>Geodermatophilales</taxon>
        <taxon>Geodermatophilaceae</taxon>
        <taxon>Geodermatophilus</taxon>
    </lineage>
</organism>
<dbReference type="InterPro" id="IPR001296">
    <property type="entry name" value="Glyco_trans_1"/>
</dbReference>
<dbReference type="SUPFAM" id="SSF53756">
    <property type="entry name" value="UDP-Glycosyltransferase/glycogen phosphorylase"/>
    <property type="match status" value="1"/>
</dbReference>
<gene>
    <name evidence="5" type="ORF">SAMN04488546_2836</name>
</gene>
<protein>
    <submittedName>
        <fullName evidence="5">Glycosyltransferase involved in cell wall bisynthesis</fullName>
    </submittedName>
</protein>
<proteinExistence type="predicted"/>
<dbReference type="EMBL" id="FOIE01000005">
    <property type="protein sequence ID" value="SET54653.1"/>
    <property type="molecule type" value="Genomic_DNA"/>
</dbReference>
<evidence type="ECO:0000256" key="2">
    <source>
        <dbReference type="ARBA" id="ARBA00022679"/>
    </source>
</evidence>
<sequence length="391" mass="40566">MVEDVVAGESGSSPPLRVAHLIHSLAPGGAESVLVELACAAPAAGLALTVIALSPASRSTHADALRARGVPVVELDLPRWDPRAVPQAIAALRAFAPHVVHTHLKHADIVGGVAGRVLGVPVVSTLHVVEDAPVGTLGRFKRSAGLAVRRRAAARTIALSSAQHRWYQELTGSADRVVVLPNGVADPGVPDPAERDRIRAELGLRDGRPLVVTASLMRPEKGHRLLLDAVAQLPADTCPLVALAGDGELRGDLEARVAADPALRERVAFLGYRDDVPRLLGAADLVLHPSLADALPTTLMQALAVGVPVLATDVGGIPDIVGTDAGVLVPPEPSALATALTRLLADDAARDRLGSAGRARFLDRFEAVAWAGRLRGLYETVLADAGRPSAG</sequence>
<dbReference type="Pfam" id="PF00534">
    <property type="entry name" value="Glycos_transf_1"/>
    <property type="match status" value="1"/>
</dbReference>
<dbReference type="Proteomes" id="UP000198507">
    <property type="component" value="Unassembled WGS sequence"/>
</dbReference>
<dbReference type="Gene3D" id="3.40.50.2000">
    <property type="entry name" value="Glycogen Phosphorylase B"/>
    <property type="match status" value="2"/>
</dbReference>
<dbReference type="AlphaFoldDB" id="A0A1I0FBH3"/>
<evidence type="ECO:0000259" key="3">
    <source>
        <dbReference type="Pfam" id="PF00534"/>
    </source>
</evidence>
<dbReference type="PANTHER" id="PTHR45947:SF3">
    <property type="entry name" value="SULFOQUINOVOSYL TRANSFERASE SQD2"/>
    <property type="match status" value="1"/>
</dbReference>
<dbReference type="InterPro" id="IPR050194">
    <property type="entry name" value="Glycosyltransferase_grp1"/>
</dbReference>
<dbReference type="GO" id="GO:0016757">
    <property type="term" value="F:glycosyltransferase activity"/>
    <property type="evidence" value="ECO:0007669"/>
    <property type="project" value="UniProtKB-KW"/>
</dbReference>
<reference evidence="6" key="1">
    <citation type="submission" date="2016-10" db="EMBL/GenBank/DDBJ databases">
        <authorList>
            <person name="Varghese N."/>
            <person name="Submissions S."/>
        </authorList>
    </citation>
    <scope>NUCLEOTIDE SEQUENCE [LARGE SCALE GENOMIC DNA]</scope>
    <source>
        <strain evidence="6">DSM 44209</strain>
    </source>
</reference>
<name>A0A1I0FBH3_9ACTN</name>
<dbReference type="RefSeq" id="WP_091445097.1">
    <property type="nucleotide sequence ID" value="NZ_FOIE01000005.1"/>
</dbReference>
<feature type="domain" description="Glycosyltransferase subfamily 4-like N-terminal" evidence="4">
    <location>
        <begin position="27"/>
        <end position="184"/>
    </location>
</feature>
<keyword evidence="6" id="KW-1185">Reference proteome</keyword>
<accession>A0A1I0FBH3</accession>
<evidence type="ECO:0000259" key="4">
    <source>
        <dbReference type="Pfam" id="PF13439"/>
    </source>
</evidence>
<dbReference type="InterPro" id="IPR028098">
    <property type="entry name" value="Glyco_trans_4-like_N"/>
</dbReference>
<evidence type="ECO:0000313" key="5">
    <source>
        <dbReference type="EMBL" id="SET54653.1"/>
    </source>
</evidence>
<dbReference type="OrthoDB" id="9771846at2"/>
<keyword evidence="1" id="KW-0328">Glycosyltransferase</keyword>
<feature type="domain" description="Glycosyl transferase family 1" evidence="3">
    <location>
        <begin position="195"/>
        <end position="359"/>
    </location>
</feature>
<dbReference type="Pfam" id="PF13439">
    <property type="entry name" value="Glyco_transf_4"/>
    <property type="match status" value="1"/>
</dbReference>
<evidence type="ECO:0000313" key="6">
    <source>
        <dbReference type="Proteomes" id="UP000198507"/>
    </source>
</evidence>
<dbReference type="GO" id="GO:1901137">
    <property type="term" value="P:carbohydrate derivative biosynthetic process"/>
    <property type="evidence" value="ECO:0007669"/>
    <property type="project" value="UniProtKB-ARBA"/>
</dbReference>
<keyword evidence="2 5" id="KW-0808">Transferase</keyword>
<evidence type="ECO:0000256" key="1">
    <source>
        <dbReference type="ARBA" id="ARBA00022676"/>
    </source>
</evidence>
<dbReference type="PANTHER" id="PTHR45947">
    <property type="entry name" value="SULFOQUINOVOSYL TRANSFERASE SQD2"/>
    <property type="match status" value="1"/>
</dbReference>